<reference evidence="3 4" key="1">
    <citation type="journal article" date="2013" name="Fungal Biol.">
        <title>Analysis of microsatellite markers in the genome of the plant pathogen Ceratocystis fimbriata.</title>
        <authorList>
            <person name="Simpson M.C."/>
            <person name="Wilken P.M."/>
            <person name="Coetzee M.P."/>
            <person name="Wingfield M.J."/>
            <person name="Wingfield B.D."/>
        </authorList>
    </citation>
    <scope>NUCLEOTIDE SEQUENCE [LARGE SCALE GENOMIC DNA]</scope>
    <source>
        <strain evidence="3 4">CBS 114723</strain>
    </source>
</reference>
<accession>A0A2C5X4P4</accession>
<name>A0A2C5X4P4_9PEZI</name>
<reference evidence="3 4" key="2">
    <citation type="journal article" date="2013" name="IMA Fungus">
        <title>IMA Genome-F 1: Ceratocystis fimbriata: Draft nuclear genome sequence for the plant pathogen, Ceratocystis fimbriata.</title>
        <authorList>
            <person name="Wilken P.M."/>
            <person name="Steenkamp E.T."/>
            <person name="Wingfield M.J."/>
            <person name="de Beer Z.W."/>
            <person name="Wingfield B.D."/>
        </authorList>
    </citation>
    <scope>NUCLEOTIDE SEQUENCE [LARGE SCALE GENOMIC DNA]</scope>
    <source>
        <strain evidence="3 4">CBS 114723</strain>
    </source>
</reference>
<sequence length="283" mass="31027">MAMRGIRSLRTAFRPNIAGPMARPRPIGIRWGSADASGPTKRNPKAVLLFRLLGVGFYTTFAVGFGALLTMATTVPASALGLSFYSVEEGLLRHKPADEAAREIERQMDEIELVKKLRADPDITESRPHLQMPDKVRAQNLTAKSLQGPALLATVPVTFGSKNGMEITTVMYLGHDLCGHPGIVHGGLLATILDEQSGFCCIPKMPQRMAVTAYLNINYRKPAKADGFFVVRTKIERLDGRKAFVKSTIESLPKDGSKGDVVADADSLFIQPKWANYMPRFIE</sequence>
<dbReference type="CDD" id="cd03443">
    <property type="entry name" value="PaaI_thioesterase"/>
    <property type="match status" value="1"/>
</dbReference>
<evidence type="ECO:0000256" key="1">
    <source>
        <dbReference type="SAM" id="Phobius"/>
    </source>
</evidence>
<dbReference type="PANTHER" id="PTHR47260:SF1">
    <property type="entry name" value="UPF0644 PROTEIN PB2B4.06"/>
    <property type="match status" value="1"/>
</dbReference>
<protein>
    <submittedName>
        <fullName evidence="3">UPF0644 protein PB2B4.06</fullName>
    </submittedName>
</protein>
<feature type="domain" description="Thioesterase" evidence="2">
    <location>
        <begin position="182"/>
        <end position="250"/>
    </location>
</feature>
<gene>
    <name evidence="3" type="ORF">CFIMG_002671RAa</name>
</gene>
<dbReference type="Gene3D" id="3.10.129.10">
    <property type="entry name" value="Hotdog Thioesterase"/>
    <property type="match status" value="1"/>
</dbReference>
<dbReference type="PANTHER" id="PTHR47260">
    <property type="entry name" value="UPF0644 PROTEIN PB2B4.06"/>
    <property type="match status" value="1"/>
</dbReference>
<keyword evidence="1" id="KW-0472">Membrane</keyword>
<evidence type="ECO:0000259" key="2">
    <source>
        <dbReference type="Pfam" id="PF03061"/>
    </source>
</evidence>
<dbReference type="InterPro" id="IPR052061">
    <property type="entry name" value="PTE-AB_protein"/>
</dbReference>
<evidence type="ECO:0000313" key="4">
    <source>
        <dbReference type="Proteomes" id="UP000222788"/>
    </source>
</evidence>
<proteinExistence type="predicted"/>
<dbReference type="AlphaFoldDB" id="A0A2C5X4P4"/>
<keyword evidence="1" id="KW-0812">Transmembrane</keyword>
<keyword evidence="1" id="KW-1133">Transmembrane helix</keyword>
<organism evidence="3 4">
    <name type="scientific">Ceratocystis fimbriata CBS 114723</name>
    <dbReference type="NCBI Taxonomy" id="1035309"/>
    <lineage>
        <taxon>Eukaryota</taxon>
        <taxon>Fungi</taxon>
        <taxon>Dikarya</taxon>
        <taxon>Ascomycota</taxon>
        <taxon>Pezizomycotina</taxon>
        <taxon>Sordariomycetes</taxon>
        <taxon>Hypocreomycetidae</taxon>
        <taxon>Microascales</taxon>
        <taxon>Ceratocystidaceae</taxon>
        <taxon>Ceratocystis</taxon>
    </lineage>
</organism>
<feature type="transmembrane region" description="Helical" evidence="1">
    <location>
        <begin position="48"/>
        <end position="69"/>
    </location>
</feature>
<dbReference type="Proteomes" id="UP000222788">
    <property type="component" value="Unassembled WGS sequence"/>
</dbReference>
<dbReference type="Pfam" id="PF03061">
    <property type="entry name" value="4HBT"/>
    <property type="match status" value="1"/>
</dbReference>
<keyword evidence="4" id="KW-1185">Reference proteome</keyword>
<dbReference type="STRING" id="1035309.A0A2C5X4P4"/>
<dbReference type="OrthoDB" id="506431at2759"/>
<comment type="caution">
    <text evidence="3">The sequence shown here is derived from an EMBL/GenBank/DDBJ whole genome shotgun (WGS) entry which is preliminary data.</text>
</comment>
<dbReference type="InterPro" id="IPR006683">
    <property type="entry name" value="Thioestr_dom"/>
</dbReference>
<dbReference type="EMBL" id="APWK03000046">
    <property type="protein sequence ID" value="PHH53237.1"/>
    <property type="molecule type" value="Genomic_DNA"/>
</dbReference>
<evidence type="ECO:0000313" key="3">
    <source>
        <dbReference type="EMBL" id="PHH53237.1"/>
    </source>
</evidence>
<dbReference type="SUPFAM" id="SSF54637">
    <property type="entry name" value="Thioesterase/thiol ester dehydrase-isomerase"/>
    <property type="match status" value="1"/>
</dbReference>
<dbReference type="InterPro" id="IPR029069">
    <property type="entry name" value="HotDog_dom_sf"/>
</dbReference>